<evidence type="ECO:0000256" key="1">
    <source>
        <dbReference type="SAM" id="SignalP"/>
    </source>
</evidence>
<feature type="signal peptide" evidence="1">
    <location>
        <begin position="1"/>
        <end position="19"/>
    </location>
</feature>
<keyword evidence="3" id="KW-1185">Reference proteome</keyword>
<organism evidence="2 3">
    <name type="scientific">Pseudocohnilembus persalinus</name>
    <name type="common">Ciliate</name>
    <dbReference type="NCBI Taxonomy" id="266149"/>
    <lineage>
        <taxon>Eukaryota</taxon>
        <taxon>Sar</taxon>
        <taxon>Alveolata</taxon>
        <taxon>Ciliophora</taxon>
        <taxon>Intramacronucleata</taxon>
        <taxon>Oligohymenophorea</taxon>
        <taxon>Scuticociliatia</taxon>
        <taxon>Philasterida</taxon>
        <taxon>Pseudocohnilembidae</taxon>
        <taxon>Pseudocohnilembus</taxon>
    </lineage>
</organism>
<evidence type="ECO:0000313" key="3">
    <source>
        <dbReference type="Proteomes" id="UP000054937"/>
    </source>
</evidence>
<dbReference type="AlphaFoldDB" id="A0A0V0QGM4"/>
<accession>A0A0V0QGM4</accession>
<proteinExistence type="predicted"/>
<name>A0A0V0QGM4_PSEPJ</name>
<feature type="chain" id="PRO_5006867429" description="Transmembrane protein" evidence="1">
    <location>
        <begin position="20"/>
        <end position="156"/>
    </location>
</feature>
<reference evidence="2 3" key="1">
    <citation type="journal article" date="2015" name="Sci. Rep.">
        <title>Genome of the facultative scuticociliatosis pathogen Pseudocohnilembus persalinus provides insight into its virulence through horizontal gene transfer.</title>
        <authorList>
            <person name="Xiong J."/>
            <person name="Wang G."/>
            <person name="Cheng J."/>
            <person name="Tian M."/>
            <person name="Pan X."/>
            <person name="Warren A."/>
            <person name="Jiang C."/>
            <person name="Yuan D."/>
            <person name="Miao W."/>
        </authorList>
    </citation>
    <scope>NUCLEOTIDE SEQUENCE [LARGE SCALE GENOMIC DNA]</scope>
    <source>
        <strain evidence="2">36N120E</strain>
    </source>
</reference>
<evidence type="ECO:0000313" key="2">
    <source>
        <dbReference type="EMBL" id="KRX01362.1"/>
    </source>
</evidence>
<keyword evidence="1" id="KW-0732">Signal</keyword>
<dbReference type="EMBL" id="LDAU01000170">
    <property type="protein sequence ID" value="KRX01362.1"/>
    <property type="molecule type" value="Genomic_DNA"/>
</dbReference>
<comment type="caution">
    <text evidence="2">The sequence shown here is derived from an EMBL/GenBank/DDBJ whole genome shotgun (WGS) entry which is preliminary data.</text>
</comment>
<evidence type="ECO:0008006" key="4">
    <source>
        <dbReference type="Google" id="ProtNLM"/>
    </source>
</evidence>
<protein>
    <recommendedName>
        <fullName evidence="4">Transmembrane protein</fullName>
    </recommendedName>
</protein>
<dbReference type="Proteomes" id="UP000054937">
    <property type="component" value="Unassembled WGS sequence"/>
</dbReference>
<sequence length="156" mass="17577">MKLVIFAIVLLALAGVINAEETTTARFQACLIKNGLYEYYEYLWSKDSKCYQEIYNDLSDYEACGYYFKNIPQEADLVWAVQLLANFETCYSECQSISPDNYFYPIQYIINCAQDVDYIIPVDGEGVSELDNLMKSGASQITFIVGAFALAVAALL</sequence>
<dbReference type="InParanoid" id="A0A0V0QGM4"/>
<gene>
    <name evidence="2" type="ORF">PPERSA_01265</name>
</gene>